<evidence type="ECO:0000313" key="12">
    <source>
        <dbReference type="RefSeq" id="XP_055894645.1"/>
    </source>
</evidence>
<evidence type="ECO:0000256" key="1">
    <source>
        <dbReference type="ARBA" id="ARBA00004141"/>
    </source>
</evidence>
<evidence type="ECO:0000256" key="4">
    <source>
        <dbReference type="ARBA" id="ARBA00022989"/>
    </source>
</evidence>
<feature type="transmembrane region" description="Helical" evidence="6">
    <location>
        <begin position="313"/>
        <end position="333"/>
    </location>
</feature>
<dbReference type="RefSeq" id="XP_055894642.1">
    <property type="nucleotide sequence ID" value="XM_056038667.1"/>
</dbReference>
<feature type="transmembrane region" description="Helical" evidence="6">
    <location>
        <begin position="244"/>
        <end position="262"/>
    </location>
</feature>
<name>A0A9W3B586_BIOGL</name>
<feature type="transmembrane region" description="Helical" evidence="6">
    <location>
        <begin position="76"/>
        <end position="96"/>
    </location>
</feature>
<dbReference type="SUPFAM" id="SSF103481">
    <property type="entry name" value="Multidrug resistance efflux transporter EmrE"/>
    <property type="match status" value="1"/>
</dbReference>
<feature type="transmembrane region" description="Helical" evidence="6">
    <location>
        <begin position="176"/>
        <end position="197"/>
    </location>
</feature>
<proteinExistence type="inferred from homology"/>
<keyword evidence="4 6" id="KW-1133">Transmembrane helix</keyword>
<evidence type="ECO:0000256" key="2">
    <source>
        <dbReference type="ARBA" id="ARBA00007230"/>
    </source>
</evidence>
<dbReference type="GO" id="GO:0016020">
    <property type="term" value="C:membrane"/>
    <property type="evidence" value="ECO:0007669"/>
    <property type="project" value="UniProtKB-SubCell"/>
</dbReference>
<evidence type="ECO:0000256" key="5">
    <source>
        <dbReference type="ARBA" id="ARBA00023136"/>
    </source>
</evidence>
<evidence type="ECO:0000256" key="3">
    <source>
        <dbReference type="ARBA" id="ARBA00022692"/>
    </source>
</evidence>
<dbReference type="GO" id="GO:0015095">
    <property type="term" value="F:magnesium ion transmembrane transporter activity"/>
    <property type="evidence" value="ECO:0007669"/>
    <property type="project" value="InterPro"/>
</dbReference>
<feature type="transmembrane region" description="Helical" evidence="6">
    <location>
        <begin position="140"/>
        <end position="164"/>
    </location>
</feature>
<dbReference type="Proteomes" id="UP001165740">
    <property type="component" value="Chromosome 8"/>
</dbReference>
<dbReference type="InterPro" id="IPR037185">
    <property type="entry name" value="EmrE-like"/>
</dbReference>
<dbReference type="InterPro" id="IPR008521">
    <property type="entry name" value="Mg_trans_NIPA"/>
</dbReference>
<gene>
    <name evidence="8 9 10 11 12 13" type="primary">LOC106054877</name>
</gene>
<dbReference type="AlphaFoldDB" id="A0A9W3B586"/>
<dbReference type="RefSeq" id="XP_055894641.1">
    <property type="nucleotide sequence ID" value="XM_056038666.1"/>
</dbReference>
<evidence type="ECO:0000313" key="8">
    <source>
        <dbReference type="RefSeq" id="XP_055894641.1"/>
    </source>
</evidence>
<evidence type="ECO:0000313" key="9">
    <source>
        <dbReference type="RefSeq" id="XP_055894642.1"/>
    </source>
</evidence>
<feature type="transmembrane region" description="Helical" evidence="6">
    <location>
        <begin position="345"/>
        <end position="365"/>
    </location>
</feature>
<comment type="similarity">
    <text evidence="2">Belongs to the NIPA family.</text>
</comment>
<dbReference type="PANTHER" id="PTHR12570">
    <property type="match status" value="1"/>
</dbReference>
<comment type="subcellular location">
    <subcellularLocation>
        <location evidence="1">Membrane</location>
        <topology evidence="1">Multi-pass membrane protein</topology>
    </subcellularLocation>
</comment>
<dbReference type="OMA" id="NTAAYAF"/>
<evidence type="ECO:0000313" key="13">
    <source>
        <dbReference type="RefSeq" id="XP_055894646.1"/>
    </source>
</evidence>
<accession>A0A9W3B586</accession>
<keyword evidence="3 6" id="KW-0812">Transmembrane</keyword>
<dbReference type="PANTHER" id="PTHR12570:SF92">
    <property type="entry name" value="SPICHTHYIN, ISOFORM B"/>
    <property type="match status" value="1"/>
</dbReference>
<evidence type="ECO:0000313" key="7">
    <source>
        <dbReference type="Proteomes" id="UP001165740"/>
    </source>
</evidence>
<organism evidence="7 9">
    <name type="scientific">Biomphalaria glabrata</name>
    <name type="common">Bloodfluke planorb</name>
    <name type="synonym">Freshwater snail</name>
    <dbReference type="NCBI Taxonomy" id="6526"/>
    <lineage>
        <taxon>Eukaryota</taxon>
        <taxon>Metazoa</taxon>
        <taxon>Spiralia</taxon>
        <taxon>Lophotrochozoa</taxon>
        <taxon>Mollusca</taxon>
        <taxon>Gastropoda</taxon>
        <taxon>Heterobranchia</taxon>
        <taxon>Euthyneura</taxon>
        <taxon>Panpulmonata</taxon>
        <taxon>Hygrophila</taxon>
        <taxon>Lymnaeoidea</taxon>
        <taxon>Planorbidae</taxon>
        <taxon>Biomphalaria</taxon>
    </lineage>
</organism>
<dbReference type="OrthoDB" id="6428174at2759"/>
<protein>
    <submittedName>
        <fullName evidence="8 9">Magnesium transporter NIPA2-like isoform X1</fullName>
    </submittedName>
</protein>
<dbReference type="RefSeq" id="XP_055894646.1">
    <property type="nucleotide sequence ID" value="XM_056038671.1"/>
</dbReference>
<reference evidence="8 9" key="1">
    <citation type="submission" date="2025-04" db="UniProtKB">
        <authorList>
            <consortium name="RefSeq"/>
        </authorList>
    </citation>
    <scope>IDENTIFICATION</scope>
</reference>
<evidence type="ECO:0000313" key="10">
    <source>
        <dbReference type="RefSeq" id="XP_055894643.1"/>
    </source>
</evidence>
<evidence type="ECO:0000313" key="11">
    <source>
        <dbReference type="RefSeq" id="XP_055894644.1"/>
    </source>
</evidence>
<dbReference type="Pfam" id="PF05653">
    <property type="entry name" value="Mg_trans_NIPA"/>
    <property type="match status" value="1"/>
</dbReference>
<feature type="transmembrane region" description="Helical" evidence="6">
    <location>
        <begin position="282"/>
        <end position="301"/>
    </location>
</feature>
<dbReference type="RefSeq" id="XP_055894644.1">
    <property type="nucleotide sequence ID" value="XM_056038669.1"/>
</dbReference>
<sequence length="451" mass="49348">MTETQFGQGWRNLTSLASPDNSNVTESHLNFTFIFPSQTESHLNFTFETSTYNVSFNVTNGTTTAMSSSEKDVQDFIIGLCLAIGSAMLTGGSFVFKKLGLLRYEKKEASRAGQGGLGYLKEWMWWGGLVLMATGEISNFAAYIFAPATLVTPLGALSVIVSAALSDRVLKEKLNILGKVGCVICVLGSTVMVIHSPKEQEVHSVNDLMLKIKEPAFIVYAAILLIIALVSIFYFAPRYGQKNVLVYITICSTLGCFTVMGSKGVGTAINATIRGDNEFTNWMTYVLLAVVIVCILLELNFLNRALASFNTAVVTPILYVIFTSFVITGSAILFKEFEKMPALDIVGNLCGFLVIIAGIFLLNAFKDMKISWRNLPKANKGSDLPETDSMSSTGVTNVSFVDVQEIEDSLSRKLSSDSITRRMSDKSDYNENGLARDRYTYHGGSPNQDIC</sequence>
<dbReference type="RefSeq" id="XP_055894643.1">
    <property type="nucleotide sequence ID" value="XM_056038668.1"/>
</dbReference>
<keyword evidence="7" id="KW-1185">Reference proteome</keyword>
<keyword evidence="5 6" id="KW-0472">Membrane</keyword>
<dbReference type="RefSeq" id="XP_055894645.1">
    <property type="nucleotide sequence ID" value="XM_056038670.1"/>
</dbReference>
<feature type="transmembrane region" description="Helical" evidence="6">
    <location>
        <begin position="217"/>
        <end position="237"/>
    </location>
</feature>
<evidence type="ECO:0000256" key="6">
    <source>
        <dbReference type="SAM" id="Phobius"/>
    </source>
</evidence>
<dbReference type="GeneID" id="106054877"/>